<dbReference type="OrthoDB" id="10338538at2759"/>
<keyword evidence="2" id="KW-1185">Reference proteome</keyword>
<name>A0A8S1MV67_9CILI</name>
<evidence type="ECO:0000313" key="2">
    <source>
        <dbReference type="Proteomes" id="UP000692954"/>
    </source>
</evidence>
<accession>A0A8S1MV67</accession>
<dbReference type="Proteomes" id="UP000692954">
    <property type="component" value="Unassembled WGS sequence"/>
</dbReference>
<dbReference type="EMBL" id="CAJJDN010000041">
    <property type="protein sequence ID" value="CAD8080973.1"/>
    <property type="molecule type" value="Genomic_DNA"/>
</dbReference>
<gene>
    <name evidence="1" type="ORF">PSON_ATCC_30995.1.T0410151</name>
</gene>
<reference evidence="1" key="1">
    <citation type="submission" date="2021-01" db="EMBL/GenBank/DDBJ databases">
        <authorList>
            <consortium name="Genoscope - CEA"/>
            <person name="William W."/>
        </authorList>
    </citation>
    <scope>NUCLEOTIDE SEQUENCE</scope>
</reference>
<protein>
    <submittedName>
        <fullName evidence="1">Uncharacterized protein</fullName>
    </submittedName>
</protein>
<dbReference type="AlphaFoldDB" id="A0A8S1MV67"/>
<organism evidence="1 2">
    <name type="scientific">Paramecium sonneborni</name>
    <dbReference type="NCBI Taxonomy" id="65129"/>
    <lineage>
        <taxon>Eukaryota</taxon>
        <taxon>Sar</taxon>
        <taxon>Alveolata</taxon>
        <taxon>Ciliophora</taxon>
        <taxon>Intramacronucleata</taxon>
        <taxon>Oligohymenophorea</taxon>
        <taxon>Peniculida</taxon>
        <taxon>Parameciidae</taxon>
        <taxon>Paramecium</taxon>
    </lineage>
</organism>
<proteinExistence type="predicted"/>
<comment type="caution">
    <text evidence="1">The sequence shown here is derived from an EMBL/GenBank/DDBJ whole genome shotgun (WGS) entry which is preliminary data.</text>
</comment>
<evidence type="ECO:0000313" key="1">
    <source>
        <dbReference type="EMBL" id="CAD8080973.1"/>
    </source>
</evidence>
<sequence>MNQINIIKRNQIFIFVINQDQLNFDFQLKALFFFNPLAVPTVTKPSEQD</sequence>